<dbReference type="InterPro" id="IPR026960">
    <property type="entry name" value="RVT-Znf"/>
</dbReference>
<proteinExistence type="predicted"/>
<dbReference type="PANTHER" id="PTHR36617">
    <property type="entry name" value="PROTEIN, PUTATIVE-RELATED"/>
    <property type="match status" value="1"/>
</dbReference>
<dbReference type="EMBL" id="DF973391">
    <property type="protein sequence ID" value="GAU29260.1"/>
    <property type="molecule type" value="Genomic_DNA"/>
</dbReference>
<keyword evidence="3" id="KW-1185">Reference proteome</keyword>
<protein>
    <recommendedName>
        <fullName evidence="1">Reverse transcriptase zinc-binding domain-containing protein</fullName>
    </recommendedName>
</protein>
<sequence>MQGNGSNFVWSWEWVEQLPADEEQQLGELNELLVSFSLSPNNPDSWRWVLGKTGLFSVKSCYDWLIDHKQHEELNFNVLSAIKQLWKNDVPSKVLVFGWRFLLDRLPTKEALNDRGILLNLHDLSCNFCLQHFEDSNHLFFLCIFIKRVWEEVYKWIGMSLPTGSAGIIHFSMFGDMVKTKKGGRVRQDLAGHYVEYLETSK</sequence>
<dbReference type="AlphaFoldDB" id="A0A2Z6MZT1"/>
<accession>A0A2Z6MZT1</accession>
<dbReference type="OrthoDB" id="1743609at2759"/>
<dbReference type="Pfam" id="PF13966">
    <property type="entry name" value="zf-RVT"/>
    <property type="match status" value="1"/>
</dbReference>
<gene>
    <name evidence="2" type="ORF">TSUD_392100</name>
</gene>
<evidence type="ECO:0000313" key="3">
    <source>
        <dbReference type="Proteomes" id="UP000242715"/>
    </source>
</evidence>
<dbReference type="PANTHER" id="PTHR36617:SF15">
    <property type="entry name" value="REVERSE TRANSCRIPTASE ZINC-BINDING DOMAIN-CONTAINING PROTEIN"/>
    <property type="match status" value="1"/>
</dbReference>
<evidence type="ECO:0000259" key="1">
    <source>
        <dbReference type="Pfam" id="PF13966"/>
    </source>
</evidence>
<reference evidence="3" key="1">
    <citation type="journal article" date="2017" name="Front. Plant Sci.">
        <title>Climate Clever Clovers: New Paradigm to Reduce the Environmental Footprint of Ruminants by Breeding Low Methanogenic Forages Utilizing Haplotype Variation.</title>
        <authorList>
            <person name="Kaur P."/>
            <person name="Appels R."/>
            <person name="Bayer P.E."/>
            <person name="Keeble-Gagnere G."/>
            <person name="Wang J."/>
            <person name="Hirakawa H."/>
            <person name="Shirasawa K."/>
            <person name="Vercoe P."/>
            <person name="Stefanova K."/>
            <person name="Durmic Z."/>
            <person name="Nichols P."/>
            <person name="Revell C."/>
            <person name="Isobe S.N."/>
            <person name="Edwards D."/>
            <person name="Erskine W."/>
        </authorList>
    </citation>
    <scope>NUCLEOTIDE SEQUENCE [LARGE SCALE GENOMIC DNA]</scope>
    <source>
        <strain evidence="3">cv. Daliak</strain>
    </source>
</reference>
<dbReference type="Proteomes" id="UP000242715">
    <property type="component" value="Unassembled WGS sequence"/>
</dbReference>
<name>A0A2Z6MZT1_TRISU</name>
<evidence type="ECO:0000313" key="2">
    <source>
        <dbReference type="EMBL" id="GAU29260.1"/>
    </source>
</evidence>
<feature type="domain" description="Reverse transcriptase zinc-binding" evidence="1">
    <location>
        <begin position="56"/>
        <end position="150"/>
    </location>
</feature>
<organism evidence="2 3">
    <name type="scientific">Trifolium subterraneum</name>
    <name type="common">Subterranean clover</name>
    <dbReference type="NCBI Taxonomy" id="3900"/>
    <lineage>
        <taxon>Eukaryota</taxon>
        <taxon>Viridiplantae</taxon>
        <taxon>Streptophyta</taxon>
        <taxon>Embryophyta</taxon>
        <taxon>Tracheophyta</taxon>
        <taxon>Spermatophyta</taxon>
        <taxon>Magnoliopsida</taxon>
        <taxon>eudicotyledons</taxon>
        <taxon>Gunneridae</taxon>
        <taxon>Pentapetalae</taxon>
        <taxon>rosids</taxon>
        <taxon>fabids</taxon>
        <taxon>Fabales</taxon>
        <taxon>Fabaceae</taxon>
        <taxon>Papilionoideae</taxon>
        <taxon>50 kb inversion clade</taxon>
        <taxon>NPAAA clade</taxon>
        <taxon>Hologalegina</taxon>
        <taxon>IRL clade</taxon>
        <taxon>Trifolieae</taxon>
        <taxon>Trifolium</taxon>
    </lineage>
</organism>